<dbReference type="AlphaFoldDB" id="A0A0E3GUU1"/>
<dbReference type="Proteomes" id="UP000267993">
    <property type="component" value="Chromosome"/>
</dbReference>
<proteinExistence type="predicted"/>
<evidence type="ECO:0000313" key="16">
    <source>
        <dbReference type="Proteomes" id="UP000033106"/>
    </source>
</evidence>
<evidence type="ECO:0000313" key="21">
    <source>
        <dbReference type="Proteomes" id="UP000273443"/>
    </source>
</evidence>
<feature type="transmembrane region" description="Helical" evidence="1">
    <location>
        <begin position="155"/>
        <end position="177"/>
    </location>
</feature>
<evidence type="ECO:0000313" key="19">
    <source>
        <dbReference type="Proteomes" id="UP000269431"/>
    </source>
</evidence>
<evidence type="ECO:0000313" key="23">
    <source>
        <dbReference type="Proteomes" id="UP000278715"/>
    </source>
</evidence>
<evidence type="ECO:0000256" key="1">
    <source>
        <dbReference type="SAM" id="Phobius"/>
    </source>
</evidence>
<dbReference type="Proteomes" id="UP000594632">
    <property type="component" value="Chromosome"/>
</dbReference>
<dbReference type="Proteomes" id="UP000275843">
    <property type="component" value="Chromosome"/>
</dbReference>
<dbReference type="Proteomes" id="UP000273443">
    <property type="component" value="Chromosome"/>
</dbReference>
<dbReference type="EMBL" id="CP033238">
    <property type="protein sequence ID" value="AZF75795.1"/>
    <property type="molecule type" value="Genomic_DNA"/>
</dbReference>
<dbReference type="EMBL" id="CP033239">
    <property type="protein sequence ID" value="AZF78402.1"/>
    <property type="molecule type" value="Genomic_DNA"/>
</dbReference>
<reference evidence="14 15" key="1">
    <citation type="journal article" date="2015" name="Genome Announc.">
        <title>Complete Genome Sequence of Sulfolobus solfataricus Strain 98/2 and Evolved Derivatives.</title>
        <authorList>
            <person name="McCarthy S."/>
            <person name="Gradnigo J."/>
            <person name="Johnson T."/>
            <person name="Payne S."/>
            <person name="Lipzen A."/>
            <person name="Martin J."/>
            <person name="Schackwitz W."/>
            <person name="Moriyama E."/>
            <person name="Blum P."/>
        </authorList>
    </citation>
    <scope>NUCLEOTIDE SEQUENCE [LARGE SCALE GENOMIC DNA]</scope>
    <source>
        <strain evidence="14">98/2 SULC</strain>
        <strain evidence="2">SARC-B</strain>
        <strain evidence="3">SARC-C</strain>
        <strain evidence="4 16">SULA</strain>
        <strain evidence="15">SULB</strain>
    </source>
</reference>
<dbReference type="EMBL" id="CP050869">
    <property type="protein sequence ID" value="QPG50451.1"/>
    <property type="molecule type" value="Genomic_DNA"/>
</dbReference>
<dbReference type="OrthoDB" id="36896at2157"/>
<evidence type="ECO:0000313" key="5">
    <source>
        <dbReference type="EMBL" id="AZF67930.1"/>
    </source>
</evidence>
<dbReference type="RefSeq" id="WP_009988952.1">
    <property type="nucleotide sequence ID" value="NZ_CP011055.2"/>
</dbReference>
<reference evidence="3" key="5">
    <citation type="submission" date="2018-10" db="EMBL/GenBank/DDBJ databases">
        <authorList>
            <person name="McCarthy S."/>
            <person name="Gradnigo J."/>
            <person name="Johnson T."/>
            <person name="Payne S."/>
            <person name="Lipzen A."/>
            <person name="Schackwitz W."/>
            <person name="Martin J."/>
            <person name="Moriyama E."/>
            <person name="Blum P."/>
        </authorList>
    </citation>
    <scope>NUCLEOTIDE SEQUENCE</scope>
    <source>
        <strain evidence="2">SARC-B</strain>
        <strain evidence="3">SARC-C</strain>
        <strain evidence="4">SULA</strain>
    </source>
</reference>
<evidence type="ECO:0000313" key="9">
    <source>
        <dbReference type="EMBL" id="AZF78402.1"/>
    </source>
</evidence>
<evidence type="ECO:0000313" key="13">
    <source>
        <dbReference type="EMBL" id="SAI83672.1"/>
    </source>
</evidence>
<organism evidence="3 14">
    <name type="scientific">Saccharolobus solfataricus</name>
    <name type="common">Sulfolobus solfataricus</name>
    <dbReference type="NCBI Taxonomy" id="2287"/>
    <lineage>
        <taxon>Archaea</taxon>
        <taxon>Thermoproteota</taxon>
        <taxon>Thermoprotei</taxon>
        <taxon>Sulfolobales</taxon>
        <taxon>Sulfolobaceae</taxon>
        <taxon>Saccharolobus</taxon>
    </lineage>
</organism>
<evidence type="ECO:0000313" key="15">
    <source>
        <dbReference type="Proteomes" id="UP000033085"/>
    </source>
</evidence>
<dbReference type="EMBL" id="CP011056">
    <property type="protein sequence ID" value="AKA76161.1"/>
    <property type="molecule type" value="Genomic_DNA"/>
</dbReference>
<evidence type="ECO:0000313" key="8">
    <source>
        <dbReference type="EMBL" id="AZF75795.1"/>
    </source>
</evidence>
<evidence type="ECO:0000313" key="12">
    <source>
        <dbReference type="EMBL" id="QPG50451.1"/>
    </source>
</evidence>
<evidence type="ECO:0000313" key="17">
    <source>
        <dbReference type="Proteomes" id="UP000076770"/>
    </source>
</evidence>
<dbReference type="EMBL" id="CP033237">
    <property type="protein sequence ID" value="AZF73170.1"/>
    <property type="molecule type" value="Genomic_DNA"/>
</dbReference>
<protein>
    <submittedName>
        <fullName evidence="3">Uncharacterized protein</fullName>
    </submittedName>
</protein>
<dbReference type="EMBL" id="CP011057">
    <property type="protein sequence ID" value="AKA78853.1"/>
    <property type="molecule type" value="Genomic_DNA"/>
</dbReference>
<evidence type="ECO:0000313" key="22">
    <source>
        <dbReference type="Proteomes" id="UP000275843"/>
    </source>
</evidence>
<reference evidence="12 25" key="6">
    <citation type="journal article" date="2020" name="Nat. Commun.">
        <title>The structures of two archaeal type IV pili illuminate evolutionary relationships.</title>
        <authorList>
            <person name="Wang F."/>
            <person name="Baquero D.P."/>
            <person name="Su Z."/>
            <person name="Beltran L.C."/>
            <person name="Prangishvili D."/>
            <person name="Krupovic M."/>
            <person name="Egelman E.H."/>
        </authorList>
    </citation>
    <scope>NUCLEOTIDE SEQUENCE [LARGE SCALE GENOMIC DNA]</scope>
    <source>
        <strain evidence="12 25">POZ149</strain>
    </source>
</reference>
<dbReference type="EMBL" id="CP033240">
    <property type="protein sequence ID" value="AZF81008.1"/>
    <property type="molecule type" value="Genomic_DNA"/>
</dbReference>
<dbReference type="GeneID" id="44129087"/>
<evidence type="ECO:0000313" key="11">
    <source>
        <dbReference type="EMBL" id="AZF83647.1"/>
    </source>
</evidence>
<reference evidence="18 19" key="4">
    <citation type="journal article" date="2018" name="Proc. Natl. Acad. Sci. U.S.A.">
        <title>Nonmutational mechanism of inheritance in the Archaeon Sulfolobus solfataricus.</title>
        <authorList>
            <person name="Payne S."/>
            <person name="McCarthy S."/>
            <person name="Johnson T."/>
            <person name="North E."/>
            <person name="Blum P."/>
        </authorList>
    </citation>
    <scope>NUCLEOTIDE SEQUENCE [LARGE SCALE GENOMIC DNA]</scope>
    <source>
        <strain evidence="6 18">SARC-H</strain>
        <strain evidence="7 22">SARC-I</strain>
        <strain evidence="9 23">SARC-N</strain>
        <strain evidence="10 24">SARC-O</strain>
        <strain evidence="11 19">SUL120</strain>
        <strain evidence="5 20">SULG</strain>
        <strain evidence="8 21">SULM</strain>
    </source>
</reference>
<evidence type="ECO:0000313" key="6">
    <source>
        <dbReference type="EMBL" id="AZF70550.1"/>
    </source>
</evidence>
<feature type="transmembrane region" description="Helical" evidence="1">
    <location>
        <begin position="15"/>
        <end position="34"/>
    </location>
</feature>
<dbReference type="Proteomes" id="UP000269431">
    <property type="component" value="Chromosome"/>
</dbReference>
<reference evidence="17" key="2">
    <citation type="submission" date="2016-04" db="EMBL/GenBank/DDBJ databases">
        <authorList>
            <person name="Shah S.A."/>
            <person name="Garrett R.A."/>
        </authorList>
    </citation>
    <scope>NUCLEOTIDE SEQUENCE [LARGE SCALE GENOMIC DNA]</scope>
    <source>
        <strain evidence="17">ATCC 35091 / DSM 1616 / JCM 8930 / NBRC 15331 / P1</strain>
    </source>
</reference>
<dbReference type="EMBL" id="CP033241">
    <property type="protein sequence ID" value="AZF83647.1"/>
    <property type="molecule type" value="Genomic_DNA"/>
</dbReference>
<keyword evidence="1" id="KW-0472">Membrane</keyword>
<evidence type="ECO:0000313" key="2">
    <source>
        <dbReference type="EMBL" id="AKA73463.1"/>
    </source>
</evidence>
<dbReference type="Proteomes" id="UP000033057">
    <property type="component" value="Chromosome"/>
</dbReference>
<reference evidence="13" key="3">
    <citation type="submission" date="2016-04" db="EMBL/GenBank/DDBJ databases">
        <authorList>
            <person name="Evans L.H."/>
            <person name="Alamgir A."/>
            <person name="Owens N."/>
            <person name="Weber N.D."/>
            <person name="Virtaneva K."/>
            <person name="Barbian K."/>
            <person name="Babar A."/>
            <person name="Rosenke K."/>
        </authorList>
    </citation>
    <scope>NUCLEOTIDE SEQUENCE</scope>
    <source>
        <strain evidence="13">P1</strain>
    </source>
</reference>
<evidence type="ECO:0000313" key="20">
    <source>
        <dbReference type="Proteomes" id="UP000273194"/>
    </source>
</evidence>
<dbReference type="Proteomes" id="UP000076770">
    <property type="component" value="Chromosome i"/>
</dbReference>
<evidence type="ECO:0000313" key="25">
    <source>
        <dbReference type="Proteomes" id="UP000594632"/>
    </source>
</evidence>
<gene>
    <name evidence="12" type="ORF">HFC64_12095</name>
    <name evidence="13" type="ORF">SSOP1_0118</name>
    <name evidence="4" type="ORF">SULA_1140</name>
    <name evidence="2" type="ORF">SULB_1141</name>
    <name evidence="3" type="ORF">SULC_1139</name>
    <name evidence="5" type="ORF">SULG_05610</name>
    <name evidence="6" type="ORF">SULH_05610</name>
    <name evidence="7" type="ORF">SULI_05610</name>
    <name evidence="8" type="ORF">SULM_05610</name>
    <name evidence="9" type="ORF">SULN_05610</name>
    <name evidence="10" type="ORF">SULO_05620</name>
    <name evidence="11" type="ORF">SULZ_05850</name>
</gene>
<name>A0A0E3GUU1_SACSO</name>
<dbReference type="Proteomes" id="UP000282269">
    <property type="component" value="Chromosome"/>
</dbReference>
<dbReference type="KEGG" id="ssol:SULB_1141"/>
<evidence type="ECO:0000313" key="18">
    <source>
        <dbReference type="Proteomes" id="UP000267993"/>
    </source>
</evidence>
<evidence type="ECO:0000313" key="24">
    <source>
        <dbReference type="Proteomes" id="UP000282269"/>
    </source>
</evidence>
<dbReference type="EMBL" id="CP011055">
    <property type="protein sequence ID" value="AKA73463.1"/>
    <property type="molecule type" value="Genomic_DNA"/>
</dbReference>
<dbReference type="KEGG" id="ssoa:SULA_1140"/>
<dbReference type="GeneID" id="24780111"/>
<evidence type="ECO:0000313" key="3">
    <source>
        <dbReference type="EMBL" id="AKA76161.1"/>
    </source>
</evidence>
<dbReference type="Proteomes" id="UP000278715">
    <property type="component" value="Chromosome"/>
</dbReference>
<evidence type="ECO:0000313" key="4">
    <source>
        <dbReference type="EMBL" id="AKA78853.1"/>
    </source>
</evidence>
<keyword evidence="1" id="KW-0812">Transmembrane</keyword>
<dbReference type="Proteomes" id="UP000033106">
    <property type="component" value="Chromosome"/>
</dbReference>
<dbReference type="EMBL" id="CP033236">
    <property type="protein sequence ID" value="AZF70550.1"/>
    <property type="molecule type" value="Genomic_DNA"/>
</dbReference>
<dbReference type="Proteomes" id="UP000273194">
    <property type="component" value="Chromosome"/>
</dbReference>
<dbReference type="EMBL" id="LT549890">
    <property type="protein sequence ID" value="SAI83672.1"/>
    <property type="molecule type" value="Genomic_DNA"/>
</dbReference>
<keyword evidence="1" id="KW-1133">Transmembrane helix</keyword>
<dbReference type="PATRIC" id="fig|2287.6.peg.1198"/>
<evidence type="ECO:0000313" key="7">
    <source>
        <dbReference type="EMBL" id="AZF73170.1"/>
    </source>
</evidence>
<accession>A0A0E3GUU1</accession>
<dbReference type="EMBL" id="CP033235">
    <property type="protein sequence ID" value="AZF67930.1"/>
    <property type="molecule type" value="Genomic_DNA"/>
</dbReference>
<dbReference type="Proteomes" id="UP000033085">
    <property type="component" value="Chromosome"/>
</dbReference>
<evidence type="ECO:0000313" key="14">
    <source>
        <dbReference type="Proteomes" id="UP000033057"/>
    </source>
</evidence>
<dbReference type="KEGG" id="ssof:SULC_1139"/>
<sequence length="192" mass="21768">MGRFKSFNDNNRKSYFIFSAIMLIIFLIALTLLLEIPNYFPNYKYISLVYKSNLKNVEISPNLGINIANVTINDFNNTLIAFTTNTSTTNISVINEFGKTIINQQGYIGIKLQNGSYKVFLINTGRNTAYLTFDYGVFNYNIVSSFYSSLGLLKVIYEIIMAGSLIIGLYSIIRGISKGSNISKRLRLRKKN</sequence>
<evidence type="ECO:0000313" key="10">
    <source>
        <dbReference type="EMBL" id="AZF81008.1"/>
    </source>
</evidence>